<dbReference type="InterPro" id="IPR009061">
    <property type="entry name" value="DNA-bd_dom_put_sf"/>
</dbReference>
<dbReference type="PROSITE" id="PS00552">
    <property type="entry name" value="HTH_MERR_1"/>
    <property type="match status" value="1"/>
</dbReference>
<dbReference type="CDD" id="cd01109">
    <property type="entry name" value="HTH_YyaN"/>
    <property type="match status" value="1"/>
</dbReference>
<dbReference type="Gene3D" id="1.10.1660.10">
    <property type="match status" value="1"/>
</dbReference>
<feature type="domain" description="HTH merR-type" evidence="2">
    <location>
        <begin position="7"/>
        <end position="76"/>
    </location>
</feature>
<evidence type="ECO:0000256" key="1">
    <source>
        <dbReference type="ARBA" id="ARBA00023125"/>
    </source>
</evidence>
<sequence length="144" mass="16222">MPRTSASLSIGQVAERTGLSVHTLRFYEKEGLFANPVRRVGGHRVYGESDLEWLYLCTRLRASGMPLPAIREYAALVREGKVTVQARLALLRSHQERVTAQIEELQRCLALVSRKVALYEEQLADDGSDPLWTGSCLSEHERQV</sequence>
<name>A0ABQ2RCQ8_9ACTN</name>
<dbReference type="PANTHER" id="PTHR30204">
    <property type="entry name" value="REDOX-CYCLING DRUG-SENSING TRANSCRIPTIONAL ACTIVATOR SOXR"/>
    <property type="match status" value="1"/>
</dbReference>
<evidence type="ECO:0000313" key="4">
    <source>
        <dbReference type="Proteomes" id="UP000611554"/>
    </source>
</evidence>
<dbReference type="SMART" id="SM00422">
    <property type="entry name" value="HTH_MERR"/>
    <property type="match status" value="1"/>
</dbReference>
<organism evidence="3 4">
    <name type="scientific">Streptosporangium pseudovulgare</name>
    <dbReference type="NCBI Taxonomy" id="35765"/>
    <lineage>
        <taxon>Bacteria</taxon>
        <taxon>Bacillati</taxon>
        <taxon>Actinomycetota</taxon>
        <taxon>Actinomycetes</taxon>
        <taxon>Streptosporangiales</taxon>
        <taxon>Streptosporangiaceae</taxon>
        <taxon>Streptosporangium</taxon>
    </lineage>
</organism>
<dbReference type="InterPro" id="IPR047057">
    <property type="entry name" value="MerR_fam"/>
</dbReference>
<dbReference type="SUPFAM" id="SSF46955">
    <property type="entry name" value="Putative DNA-binding domain"/>
    <property type="match status" value="1"/>
</dbReference>
<protein>
    <submittedName>
        <fullName evidence="3">MerR family transcriptional regulator</fullName>
    </submittedName>
</protein>
<keyword evidence="1" id="KW-0238">DNA-binding</keyword>
<evidence type="ECO:0000259" key="2">
    <source>
        <dbReference type="PROSITE" id="PS50937"/>
    </source>
</evidence>
<dbReference type="EMBL" id="BMQJ01000020">
    <property type="protein sequence ID" value="GGQ24459.1"/>
    <property type="molecule type" value="Genomic_DNA"/>
</dbReference>
<reference evidence="4" key="1">
    <citation type="journal article" date="2019" name="Int. J. Syst. Evol. Microbiol.">
        <title>The Global Catalogue of Microorganisms (GCM) 10K type strain sequencing project: providing services to taxonomists for standard genome sequencing and annotation.</title>
        <authorList>
            <consortium name="The Broad Institute Genomics Platform"/>
            <consortium name="The Broad Institute Genome Sequencing Center for Infectious Disease"/>
            <person name="Wu L."/>
            <person name="Ma J."/>
        </authorList>
    </citation>
    <scope>NUCLEOTIDE SEQUENCE [LARGE SCALE GENOMIC DNA]</scope>
    <source>
        <strain evidence="4">JCM 3115</strain>
    </source>
</reference>
<proteinExistence type="predicted"/>
<dbReference type="RefSeq" id="WP_189250103.1">
    <property type="nucleotide sequence ID" value="NZ_BMQJ01000020.1"/>
</dbReference>
<dbReference type="PANTHER" id="PTHR30204:SF98">
    <property type="entry name" value="HTH-TYPE TRANSCRIPTIONAL REGULATOR ADHR"/>
    <property type="match status" value="1"/>
</dbReference>
<dbReference type="PRINTS" id="PR00040">
    <property type="entry name" value="HTHMERR"/>
</dbReference>
<dbReference type="InterPro" id="IPR000551">
    <property type="entry name" value="MerR-type_HTH_dom"/>
</dbReference>
<dbReference type="Pfam" id="PF13411">
    <property type="entry name" value="MerR_1"/>
    <property type="match status" value="1"/>
</dbReference>
<gene>
    <name evidence="3" type="ORF">GCM10010140_63360</name>
</gene>
<dbReference type="PROSITE" id="PS50937">
    <property type="entry name" value="HTH_MERR_2"/>
    <property type="match status" value="1"/>
</dbReference>
<comment type="caution">
    <text evidence="3">The sequence shown here is derived from an EMBL/GenBank/DDBJ whole genome shotgun (WGS) entry which is preliminary data.</text>
</comment>
<accession>A0ABQ2RCQ8</accession>
<dbReference type="Proteomes" id="UP000611554">
    <property type="component" value="Unassembled WGS sequence"/>
</dbReference>
<keyword evidence="4" id="KW-1185">Reference proteome</keyword>
<evidence type="ECO:0000313" key="3">
    <source>
        <dbReference type="EMBL" id="GGQ24459.1"/>
    </source>
</evidence>